<dbReference type="OrthoDB" id="4510241at2759"/>
<dbReference type="AlphaFoldDB" id="A0A319DJR9"/>
<organism evidence="2 3">
    <name type="scientific">Aspergillus ellipticus CBS 707.79</name>
    <dbReference type="NCBI Taxonomy" id="1448320"/>
    <lineage>
        <taxon>Eukaryota</taxon>
        <taxon>Fungi</taxon>
        <taxon>Dikarya</taxon>
        <taxon>Ascomycota</taxon>
        <taxon>Pezizomycotina</taxon>
        <taxon>Eurotiomycetes</taxon>
        <taxon>Eurotiomycetidae</taxon>
        <taxon>Eurotiales</taxon>
        <taxon>Aspergillaceae</taxon>
        <taxon>Aspergillus</taxon>
        <taxon>Aspergillus subgen. Circumdati</taxon>
    </lineage>
</organism>
<protein>
    <recommendedName>
        <fullName evidence="4">F-box domain-containing protein</fullName>
    </recommendedName>
</protein>
<sequence length="355" mass="41371">MEPSCRICGCYIPIYSSLHSISLSHVFYWKRRRWRFWKRREGPFYYSPDHDLLSSSATAVDPFDLNMFNIGDNGWLTLFRAIVYSPYDNKVFPQGYHLSGIGYLPGAYVHDRVYVPIDPDSAWLGFLRGHYATVCARLIPPSHSKCKFRLSSIPNLFECMLLHSRCWDVVQRMSGPGGVVDLEHLIKRFECLPPHGSLPLPPLNPTLPDPKMFPDTLQDHHEYLRLYYKDIGYLPSVREALVESAQLARAQKKSQRQIFRNKFNIPIEIIYDVCEFLDLGDIQRMLLAFEERFPITYWEKYVPMHLIFEAEGLEMDSCSLAEFAGRYHSEEMITERLAILNRRRVVSICEFLQAG</sequence>
<dbReference type="VEuPathDB" id="FungiDB:BO71DRAFT_346763"/>
<dbReference type="Proteomes" id="UP000247810">
    <property type="component" value="Unassembled WGS sequence"/>
</dbReference>
<feature type="transmembrane region" description="Helical" evidence="1">
    <location>
        <begin position="12"/>
        <end position="29"/>
    </location>
</feature>
<keyword evidence="3" id="KW-1185">Reference proteome</keyword>
<gene>
    <name evidence="2" type="ORF">BO71DRAFT_346763</name>
</gene>
<accession>A0A319DJR9</accession>
<name>A0A319DJR9_9EURO</name>
<proteinExistence type="predicted"/>
<keyword evidence="1" id="KW-1133">Transmembrane helix</keyword>
<evidence type="ECO:0008006" key="4">
    <source>
        <dbReference type="Google" id="ProtNLM"/>
    </source>
</evidence>
<evidence type="ECO:0000256" key="1">
    <source>
        <dbReference type="SAM" id="Phobius"/>
    </source>
</evidence>
<dbReference type="EMBL" id="KZ825822">
    <property type="protein sequence ID" value="PYH97619.1"/>
    <property type="molecule type" value="Genomic_DNA"/>
</dbReference>
<evidence type="ECO:0000313" key="2">
    <source>
        <dbReference type="EMBL" id="PYH97619.1"/>
    </source>
</evidence>
<keyword evidence="1" id="KW-0812">Transmembrane</keyword>
<reference evidence="2 3" key="1">
    <citation type="submission" date="2018-02" db="EMBL/GenBank/DDBJ databases">
        <title>The genomes of Aspergillus section Nigri reveals drivers in fungal speciation.</title>
        <authorList>
            <consortium name="DOE Joint Genome Institute"/>
            <person name="Vesth T.C."/>
            <person name="Nybo J."/>
            <person name="Theobald S."/>
            <person name="Brandl J."/>
            <person name="Frisvad J.C."/>
            <person name="Nielsen K.F."/>
            <person name="Lyhne E.K."/>
            <person name="Kogle M.E."/>
            <person name="Kuo A."/>
            <person name="Riley R."/>
            <person name="Clum A."/>
            <person name="Nolan M."/>
            <person name="Lipzen A."/>
            <person name="Salamov A."/>
            <person name="Henrissat B."/>
            <person name="Wiebenga A."/>
            <person name="De vries R.P."/>
            <person name="Grigoriev I.V."/>
            <person name="Mortensen U.H."/>
            <person name="Andersen M.R."/>
            <person name="Baker S.E."/>
        </authorList>
    </citation>
    <scope>NUCLEOTIDE SEQUENCE [LARGE SCALE GENOMIC DNA]</scope>
    <source>
        <strain evidence="2 3">CBS 707.79</strain>
    </source>
</reference>
<evidence type="ECO:0000313" key="3">
    <source>
        <dbReference type="Proteomes" id="UP000247810"/>
    </source>
</evidence>
<keyword evidence="1" id="KW-0472">Membrane</keyword>